<keyword evidence="7 18" id="KW-0812">Transmembrane</keyword>
<comment type="subcellular location">
    <subcellularLocation>
        <location evidence="2">Mitochondrion inner membrane</location>
        <topology evidence="2">Multi-pass membrane protein</topology>
    </subcellularLocation>
</comment>
<feature type="transmembrane region" description="Helical" evidence="18">
    <location>
        <begin position="516"/>
        <end position="539"/>
    </location>
</feature>
<evidence type="ECO:0000313" key="21">
    <source>
        <dbReference type="EMBL" id="AKK32525.1"/>
    </source>
</evidence>
<evidence type="ECO:0000259" key="20">
    <source>
        <dbReference type="Pfam" id="PF06455"/>
    </source>
</evidence>
<keyword evidence="11 18" id="KW-1133">Transmembrane helix</keyword>
<proteinExistence type="predicted"/>
<evidence type="ECO:0000256" key="4">
    <source>
        <dbReference type="ARBA" id="ARBA00021096"/>
    </source>
</evidence>
<feature type="transmembrane region" description="Helical" evidence="18">
    <location>
        <begin position="375"/>
        <end position="396"/>
    </location>
</feature>
<evidence type="ECO:0000256" key="1">
    <source>
        <dbReference type="ARBA" id="ARBA00003257"/>
    </source>
</evidence>
<evidence type="ECO:0000256" key="18">
    <source>
        <dbReference type="SAM" id="Phobius"/>
    </source>
</evidence>
<name>A0A342D248_9HEMI</name>
<dbReference type="GO" id="GO:0008137">
    <property type="term" value="F:NADH dehydrogenase (ubiquinone) activity"/>
    <property type="evidence" value="ECO:0007669"/>
    <property type="project" value="UniProtKB-EC"/>
</dbReference>
<dbReference type="AlphaFoldDB" id="A0A342D248"/>
<dbReference type="InterPro" id="IPR003945">
    <property type="entry name" value="NU5C-like"/>
</dbReference>
<dbReference type="EC" id="7.1.1.2" evidence="3"/>
<evidence type="ECO:0000256" key="13">
    <source>
        <dbReference type="ARBA" id="ARBA00023075"/>
    </source>
</evidence>
<dbReference type="Pfam" id="PF06455">
    <property type="entry name" value="NADH5_C"/>
    <property type="match status" value="1"/>
</dbReference>
<dbReference type="InterPro" id="IPR001750">
    <property type="entry name" value="ND/Mrp_TM"/>
</dbReference>
<evidence type="ECO:0000256" key="17">
    <source>
        <dbReference type="ARBA" id="ARBA00049551"/>
    </source>
</evidence>
<feature type="transmembrane region" description="Helical" evidence="18">
    <location>
        <begin position="244"/>
        <end position="263"/>
    </location>
</feature>
<feature type="domain" description="NADH dehydrogenase subunit 5 C-terminal" evidence="20">
    <location>
        <begin position="391"/>
        <end position="566"/>
    </location>
</feature>
<evidence type="ECO:0000256" key="10">
    <source>
        <dbReference type="ARBA" id="ARBA00022982"/>
    </source>
</evidence>
<evidence type="ECO:0000256" key="12">
    <source>
        <dbReference type="ARBA" id="ARBA00023027"/>
    </source>
</evidence>
<evidence type="ECO:0000256" key="2">
    <source>
        <dbReference type="ARBA" id="ARBA00004448"/>
    </source>
</evidence>
<dbReference type="Pfam" id="PF00361">
    <property type="entry name" value="Proton_antipo_M"/>
    <property type="match status" value="1"/>
</dbReference>
<sequence length="567" mass="67895">MLKISLYYIWFFILFMLSIIFFFIGIYMMNYNYLMILDWEFLSINSCSMLMTFLLDWMSMMFVSCVFMISSMVILYSEDYMEGDLFKYRFLYLILLFIFSMFMMIMSPNLLSILIGWDGLGLVSYCLVIYFQNFKSYNAGMLTILMNRIGDVGILLSISWMMNFGNWHYLYYMYMWDSWMFYYLILLVLAGFTKSAQIPFSSWLPAAMAAPTPVSSLVHSSTLVTAGVYLLIRFNNLLMNIDLKVLLFLSLFTMFMSGIGANFEYDLKKIIALSTLSQLGLMMSILFLGFYNLSYFHLLTHAFFKALLFLCAGMVIHNMNNSQDIRHMGSLFYHMPFTMSCFCISSFSLCGFPFMSGFYSKDLILEIYLMNDNNIFYFFIYYLSLGLTVMYSFRLIYYSLNFYMMGYNMQMYMESYIMNVSMLILVFFSIFFGSMLMWLMFDFIEFIFLDFNLKILSMFMLLLGMILGYSNFMNNFLYMIYSNFYFKLMFSMYMIFTNIKNLYNLFKNYKLSYYLIYMMDMGWFEFIFSKLMYLIFSFLNKIIQFYEMNNIKLFMFSFIFLIMIILV</sequence>
<keyword evidence="15 18" id="KW-0472">Membrane</keyword>
<keyword evidence="14 21" id="KW-0496">Mitochondrion</keyword>
<feature type="transmembrane region" description="Helical" evidence="18">
    <location>
        <begin position="447"/>
        <end position="469"/>
    </location>
</feature>
<dbReference type="PANTHER" id="PTHR42829">
    <property type="entry name" value="NADH-UBIQUINONE OXIDOREDUCTASE CHAIN 5"/>
    <property type="match status" value="1"/>
</dbReference>
<feature type="transmembrane region" description="Helical" evidence="18">
    <location>
        <begin position="88"/>
        <end position="105"/>
    </location>
</feature>
<keyword evidence="6" id="KW-0679">Respiratory chain</keyword>
<feature type="transmembrane region" description="Helical" evidence="18">
    <location>
        <begin position="180"/>
        <end position="200"/>
    </location>
</feature>
<keyword evidence="8" id="KW-0999">Mitochondrion inner membrane</keyword>
<dbReference type="GO" id="GO:0015990">
    <property type="term" value="P:electron transport coupled proton transport"/>
    <property type="evidence" value="ECO:0007669"/>
    <property type="project" value="TreeGrafter"/>
</dbReference>
<dbReference type="GO" id="GO:0003954">
    <property type="term" value="F:NADH dehydrogenase activity"/>
    <property type="evidence" value="ECO:0007669"/>
    <property type="project" value="TreeGrafter"/>
</dbReference>
<feature type="transmembrane region" description="Helical" evidence="18">
    <location>
        <begin position="476"/>
        <end position="496"/>
    </location>
</feature>
<evidence type="ECO:0000256" key="5">
    <source>
        <dbReference type="ARBA" id="ARBA00022448"/>
    </source>
</evidence>
<evidence type="ECO:0000256" key="16">
    <source>
        <dbReference type="ARBA" id="ARBA00031027"/>
    </source>
</evidence>
<dbReference type="EMBL" id="KP406516">
    <property type="protein sequence ID" value="AKK32525.1"/>
    <property type="molecule type" value="Genomic_DNA"/>
</dbReference>
<feature type="transmembrane region" description="Helical" evidence="18">
    <location>
        <begin position="49"/>
        <end position="76"/>
    </location>
</feature>
<evidence type="ECO:0000256" key="6">
    <source>
        <dbReference type="ARBA" id="ARBA00022660"/>
    </source>
</evidence>
<feature type="domain" description="NADH:quinone oxidoreductase/Mrp antiporter transmembrane" evidence="19">
    <location>
        <begin position="107"/>
        <end position="379"/>
    </location>
</feature>
<evidence type="ECO:0000256" key="15">
    <source>
        <dbReference type="ARBA" id="ARBA00023136"/>
    </source>
</evidence>
<feature type="transmembrane region" description="Helical" evidence="18">
    <location>
        <begin position="551"/>
        <end position="566"/>
    </location>
</feature>
<dbReference type="GO" id="GO:0005743">
    <property type="term" value="C:mitochondrial inner membrane"/>
    <property type="evidence" value="ECO:0007669"/>
    <property type="project" value="UniProtKB-SubCell"/>
</dbReference>
<feature type="transmembrane region" description="Helical" evidence="18">
    <location>
        <begin position="270"/>
        <end position="292"/>
    </location>
</feature>
<evidence type="ECO:0000256" key="3">
    <source>
        <dbReference type="ARBA" id="ARBA00012944"/>
    </source>
</evidence>
<keyword evidence="12" id="KW-0520">NAD</keyword>
<feature type="transmembrane region" description="Helical" evidence="18">
    <location>
        <begin position="111"/>
        <end position="131"/>
    </location>
</feature>
<feature type="transmembrane region" description="Helical" evidence="18">
    <location>
        <begin position="331"/>
        <end position="355"/>
    </location>
</feature>
<gene>
    <name evidence="21" type="primary">ND5</name>
</gene>
<evidence type="ECO:0000256" key="14">
    <source>
        <dbReference type="ARBA" id="ARBA00023128"/>
    </source>
</evidence>
<feature type="transmembrane region" description="Helical" evidence="18">
    <location>
        <begin position="416"/>
        <end position="441"/>
    </location>
</feature>
<evidence type="ECO:0000256" key="7">
    <source>
        <dbReference type="ARBA" id="ARBA00022692"/>
    </source>
</evidence>
<feature type="transmembrane region" description="Helical" evidence="18">
    <location>
        <begin position="298"/>
        <end position="319"/>
    </location>
</feature>
<evidence type="ECO:0000256" key="8">
    <source>
        <dbReference type="ARBA" id="ARBA00022792"/>
    </source>
</evidence>
<protein>
    <recommendedName>
        <fullName evidence="4">NADH-ubiquinone oxidoreductase chain 5</fullName>
        <ecNumber evidence="3">7.1.1.2</ecNumber>
    </recommendedName>
    <alternativeName>
        <fullName evidence="16">NADH dehydrogenase subunit 5</fullName>
    </alternativeName>
</protein>
<reference evidence="21" key="1">
    <citation type="journal article" date="2017" name="Proc. R. Soc. B">
        <title>Mitochondrial phylogenomics of Hemiptera reveals adaptive innovations driving the diversification of true bugs.</title>
        <authorList>
            <person name="Li H."/>
            <person name="Leavengood J.M.Jr."/>
            <person name="Chapman E.G."/>
            <person name="Burkhardt D."/>
            <person name="Song F."/>
            <person name="Jiang P."/>
            <person name="Liu J."/>
            <person name="Zhou X."/>
            <person name="Cai W."/>
        </authorList>
    </citation>
    <scope>NUCLEOTIDE SEQUENCE</scope>
</reference>
<comment type="catalytic activity">
    <reaction evidence="17">
        <text>a ubiquinone + NADH + 5 H(+)(in) = a ubiquinol + NAD(+) + 4 H(+)(out)</text>
        <dbReference type="Rhea" id="RHEA:29091"/>
        <dbReference type="Rhea" id="RHEA-COMP:9565"/>
        <dbReference type="Rhea" id="RHEA-COMP:9566"/>
        <dbReference type="ChEBI" id="CHEBI:15378"/>
        <dbReference type="ChEBI" id="CHEBI:16389"/>
        <dbReference type="ChEBI" id="CHEBI:17976"/>
        <dbReference type="ChEBI" id="CHEBI:57540"/>
        <dbReference type="ChEBI" id="CHEBI:57945"/>
        <dbReference type="EC" id="7.1.1.2"/>
    </reaction>
</comment>
<keyword evidence="10" id="KW-0249">Electron transport</keyword>
<evidence type="ECO:0000256" key="11">
    <source>
        <dbReference type="ARBA" id="ARBA00022989"/>
    </source>
</evidence>
<feature type="transmembrane region" description="Helical" evidence="18">
    <location>
        <begin position="7"/>
        <end position="29"/>
    </location>
</feature>
<feature type="transmembrane region" description="Helical" evidence="18">
    <location>
        <begin position="212"/>
        <end position="232"/>
    </location>
</feature>
<keyword evidence="5" id="KW-0813">Transport</keyword>
<evidence type="ECO:0000259" key="19">
    <source>
        <dbReference type="Pfam" id="PF00361"/>
    </source>
</evidence>
<accession>A0A342D248</accession>
<dbReference type="PANTHER" id="PTHR42829:SF2">
    <property type="entry name" value="NADH-UBIQUINONE OXIDOREDUCTASE CHAIN 5"/>
    <property type="match status" value="1"/>
</dbReference>
<evidence type="ECO:0000256" key="9">
    <source>
        <dbReference type="ARBA" id="ARBA00022967"/>
    </source>
</evidence>
<keyword evidence="9" id="KW-1278">Translocase</keyword>
<dbReference type="InterPro" id="IPR010934">
    <property type="entry name" value="NADH_DH_su5_C"/>
</dbReference>
<dbReference type="GO" id="GO:0042773">
    <property type="term" value="P:ATP synthesis coupled electron transport"/>
    <property type="evidence" value="ECO:0007669"/>
    <property type="project" value="InterPro"/>
</dbReference>
<organism evidence="21">
    <name type="scientific">Henschiella sp. PJ-2015</name>
    <dbReference type="NCBI Taxonomy" id="1663422"/>
    <lineage>
        <taxon>Eukaryota</taxon>
        <taxon>Metazoa</taxon>
        <taxon>Ecdysozoa</taxon>
        <taxon>Arthropoda</taxon>
        <taxon>Hexapoda</taxon>
        <taxon>Insecta</taxon>
        <taxon>Pterygota</taxon>
        <taxon>Neoptera</taxon>
        <taxon>Paraneoptera</taxon>
        <taxon>Hemiptera</taxon>
        <taxon>Heteroptera</taxon>
        <taxon>Enicocephalidae</taxon>
        <taxon>Henschiella</taxon>
    </lineage>
</organism>
<comment type="function">
    <text evidence="1">Core subunit of the mitochondrial membrane respiratory chain NADH dehydrogenase (Complex I) that is believed to belong to the minimal assembly required for catalysis. Complex I functions in the transfer of electrons from NADH to the respiratory chain. The immediate electron acceptor for the enzyme is believed to be ubiquinone.</text>
</comment>
<keyword evidence="13" id="KW-0830">Ubiquinone</keyword>
<dbReference type="PRINTS" id="PR01434">
    <property type="entry name" value="NADHDHGNASE5"/>
</dbReference>
<geneLocation type="mitochondrion" evidence="21"/>